<evidence type="ECO:0000256" key="1">
    <source>
        <dbReference type="SAM" id="SignalP"/>
    </source>
</evidence>
<protein>
    <submittedName>
        <fullName evidence="2">Uncharacterized protein</fullName>
    </submittedName>
</protein>
<sequence length="422" mass="46520">MKKLAPFAAVVITAMPLVSHAAVSNIKSSCSYGDGGVDNVADFLQCGTVSGSLRTLYYSSHNTLFVTGKSQDTVSYGGNVKYETAPLYGFRAALGGVFLRGIDHPDPTRTVGALANNQTNFGEAYLSWQHENFKITAGDQRINLPFASDYDFRVTPILFRGIDTNYGDKINFLHATKVWRYKPWATDQFIATSAYTNVTEPTNGMWAVGAGRGVELGAEKLQGQVWYESYDDYTNIFYSEGHLRFPAMPHAPEIGAQFIRGTSEGRALAGKVDNTSYGLQFGLAIIPRLEWKLNYDHIAASPNSWKNGALVAPYAHSASSGSYFAQPFFTSTEDLGSGNAYSTNLSYRASEELLVGTRYSFMDLKPSAKAASINQSEYLVYFTWKLTRLLKGLSLTDSAGVQTSSSYDKNFWQNRLAVQYDF</sequence>
<gene>
    <name evidence="2" type="ORF">EZJ58_0934</name>
</gene>
<comment type="caution">
    <text evidence="2">The sequence shown here is derived from an EMBL/GenBank/DDBJ whole genome shotgun (WGS) entry which is preliminary data.</text>
</comment>
<dbReference type="EMBL" id="SJOI01000001">
    <property type="protein sequence ID" value="TCL02895.1"/>
    <property type="molecule type" value="Genomic_DNA"/>
</dbReference>
<organism evidence="2 3">
    <name type="scientific">Sodalis ligni</name>
    <dbReference type="NCBI Taxonomy" id="2697027"/>
    <lineage>
        <taxon>Bacteria</taxon>
        <taxon>Pseudomonadati</taxon>
        <taxon>Pseudomonadota</taxon>
        <taxon>Gammaproteobacteria</taxon>
        <taxon>Enterobacterales</taxon>
        <taxon>Bruguierivoracaceae</taxon>
        <taxon>Sodalis</taxon>
    </lineage>
</organism>
<feature type="chain" id="PRO_5020327293" evidence="1">
    <location>
        <begin position="22"/>
        <end position="422"/>
    </location>
</feature>
<keyword evidence="1" id="KW-0732">Signal</keyword>
<dbReference type="InterPro" id="IPR023614">
    <property type="entry name" value="Porin_dom_sf"/>
</dbReference>
<dbReference type="Gene3D" id="2.40.160.10">
    <property type="entry name" value="Porin"/>
    <property type="match status" value="1"/>
</dbReference>
<dbReference type="AlphaFoldDB" id="A0A4R1N6N6"/>
<evidence type="ECO:0000313" key="3">
    <source>
        <dbReference type="Proteomes" id="UP000294555"/>
    </source>
</evidence>
<feature type="signal peptide" evidence="1">
    <location>
        <begin position="1"/>
        <end position="21"/>
    </location>
</feature>
<dbReference type="Proteomes" id="UP000294555">
    <property type="component" value="Unassembled WGS sequence"/>
</dbReference>
<evidence type="ECO:0000313" key="2">
    <source>
        <dbReference type="EMBL" id="TCL02895.1"/>
    </source>
</evidence>
<dbReference type="RefSeq" id="WP_132921805.1">
    <property type="nucleotide sequence ID" value="NZ_SJOI01000001.1"/>
</dbReference>
<reference evidence="2 3" key="1">
    <citation type="submission" date="2019-02" db="EMBL/GenBank/DDBJ databases">
        <title>Investigation of anaerobic lignin degradation for improved lignocellulosic biofuels.</title>
        <authorList>
            <person name="Deangelis K."/>
        </authorList>
    </citation>
    <scope>NUCLEOTIDE SEQUENCE [LARGE SCALE GENOMIC DNA]</scope>
    <source>
        <strain evidence="2 3">159R</strain>
    </source>
</reference>
<name>A0A4R1N6N6_9GAMM</name>
<accession>A0A4R1N6N6</accession>
<keyword evidence="3" id="KW-1185">Reference proteome</keyword>
<proteinExistence type="predicted"/>
<dbReference type="OrthoDB" id="9146693at2"/>